<dbReference type="GO" id="GO:0005730">
    <property type="term" value="C:nucleolus"/>
    <property type="evidence" value="ECO:0007669"/>
    <property type="project" value="TreeGrafter"/>
</dbReference>
<reference evidence="3" key="2">
    <citation type="submission" date="2023-06" db="EMBL/GenBank/DDBJ databases">
        <authorList>
            <person name="Ma L."/>
            <person name="Liu K.-W."/>
            <person name="Li Z."/>
            <person name="Hsiao Y.-Y."/>
            <person name="Qi Y."/>
            <person name="Fu T."/>
            <person name="Tang G."/>
            <person name="Zhang D."/>
            <person name="Sun W.-H."/>
            <person name="Liu D.-K."/>
            <person name="Li Y."/>
            <person name="Chen G.-Z."/>
            <person name="Liu X.-D."/>
            <person name="Liao X.-Y."/>
            <person name="Jiang Y.-T."/>
            <person name="Yu X."/>
            <person name="Hao Y."/>
            <person name="Huang J."/>
            <person name="Zhao X.-W."/>
            <person name="Ke S."/>
            <person name="Chen Y.-Y."/>
            <person name="Wu W.-L."/>
            <person name="Hsu J.-L."/>
            <person name="Lin Y.-F."/>
            <person name="Huang M.-D."/>
            <person name="Li C.-Y."/>
            <person name="Huang L."/>
            <person name="Wang Z.-W."/>
            <person name="Zhao X."/>
            <person name="Zhong W.-Y."/>
            <person name="Peng D.-H."/>
            <person name="Ahmad S."/>
            <person name="Lan S."/>
            <person name="Zhang J.-S."/>
            <person name="Tsai W.-C."/>
            <person name="Van De Peer Y."/>
            <person name="Liu Z.-J."/>
        </authorList>
    </citation>
    <scope>NUCLEOTIDE SEQUENCE</scope>
    <source>
        <strain evidence="3">CP</strain>
        <tissue evidence="3">Leaves</tissue>
    </source>
</reference>
<reference evidence="3" key="1">
    <citation type="journal article" date="2023" name="Nat. Commun.">
        <title>Diploid and tetraploid genomes of Acorus and the evolution of monocots.</title>
        <authorList>
            <person name="Ma L."/>
            <person name="Liu K.W."/>
            <person name="Li Z."/>
            <person name="Hsiao Y.Y."/>
            <person name="Qi Y."/>
            <person name="Fu T."/>
            <person name="Tang G.D."/>
            <person name="Zhang D."/>
            <person name="Sun W.H."/>
            <person name="Liu D.K."/>
            <person name="Li Y."/>
            <person name="Chen G.Z."/>
            <person name="Liu X.D."/>
            <person name="Liao X.Y."/>
            <person name="Jiang Y.T."/>
            <person name="Yu X."/>
            <person name="Hao Y."/>
            <person name="Huang J."/>
            <person name="Zhao X.W."/>
            <person name="Ke S."/>
            <person name="Chen Y.Y."/>
            <person name="Wu W.L."/>
            <person name="Hsu J.L."/>
            <person name="Lin Y.F."/>
            <person name="Huang M.D."/>
            <person name="Li C.Y."/>
            <person name="Huang L."/>
            <person name="Wang Z.W."/>
            <person name="Zhao X."/>
            <person name="Zhong W.Y."/>
            <person name="Peng D.H."/>
            <person name="Ahmad S."/>
            <person name="Lan S."/>
            <person name="Zhang J.S."/>
            <person name="Tsai W.C."/>
            <person name="Van de Peer Y."/>
            <person name="Liu Z.J."/>
        </authorList>
    </citation>
    <scope>NUCLEOTIDE SEQUENCE</scope>
    <source>
        <strain evidence="3">CP</strain>
    </source>
</reference>
<dbReference type="Proteomes" id="UP001180020">
    <property type="component" value="Unassembled WGS sequence"/>
</dbReference>
<dbReference type="GO" id="GO:0003726">
    <property type="term" value="F:double-stranded RNA adenosine deaminase activity"/>
    <property type="evidence" value="ECO:0007669"/>
    <property type="project" value="TreeGrafter"/>
</dbReference>
<dbReference type="EMBL" id="JAUJYO010000021">
    <property type="protein sequence ID" value="KAK1283377.1"/>
    <property type="molecule type" value="Genomic_DNA"/>
</dbReference>
<gene>
    <name evidence="3" type="ORF">QJS10_CPB21g00499</name>
</gene>
<protein>
    <recommendedName>
        <fullName evidence="2">A to I editase domain-containing protein</fullName>
    </recommendedName>
</protein>
<dbReference type="Pfam" id="PF02137">
    <property type="entry name" value="A_deamin"/>
    <property type="match status" value="1"/>
</dbReference>
<dbReference type="PANTHER" id="PTHR10910:SF62">
    <property type="entry name" value="AT07585P-RELATED"/>
    <property type="match status" value="1"/>
</dbReference>
<evidence type="ECO:0000256" key="1">
    <source>
        <dbReference type="SAM" id="MobiDB-lite"/>
    </source>
</evidence>
<dbReference type="PROSITE" id="PS50141">
    <property type="entry name" value="A_DEAMIN_EDITASE"/>
    <property type="match status" value="1"/>
</dbReference>
<feature type="domain" description="A to I editase" evidence="2">
    <location>
        <begin position="78"/>
        <end position="428"/>
    </location>
</feature>
<evidence type="ECO:0000313" key="3">
    <source>
        <dbReference type="EMBL" id="KAK1283377.1"/>
    </source>
</evidence>
<dbReference type="InterPro" id="IPR002466">
    <property type="entry name" value="A_deamin"/>
</dbReference>
<proteinExistence type="predicted"/>
<feature type="compositionally biased region" description="Polar residues" evidence="1">
    <location>
        <begin position="62"/>
        <end position="73"/>
    </location>
</feature>
<dbReference type="GO" id="GO:0006396">
    <property type="term" value="P:RNA processing"/>
    <property type="evidence" value="ECO:0007669"/>
    <property type="project" value="InterPro"/>
</dbReference>
<name>A0AAV9C3S1_ACOCL</name>
<dbReference type="SMART" id="SM00552">
    <property type="entry name" value="ADEAMc"/>
    <property type="match status" value="1"/>
</dbReference>
<sequence length="438" mass="48214">MIPSPSQPPPPRDSEWGGRVSEAVLSHYRSLPKKGKPQGREITVLSAFLLSSPPHGDDDSKNPNSTSRSTTSDLQVVALGTGTKCIGGCLLSPRGDVVNDSHAEVIARRSLLRYFYSEIDHLNKVYGNHDGGERFRVDGIVDSPFYLVMDSCGQEKYVMKPGWELHLYVSQYPCGDAAVLSASVSPAGDFSIPGHLSSEREITGTGDLVGIIGPVQRKPGRGDTTLSMSCSDKIARWNVVGVQGALLSHFLHPIYISSITVGRPPVNTSEELSLQVIMERALWGRILPLHNKLPSPFYVNKPSWYEAPVPPPEFQQSHSIMPNLTCGYSICWNKHGLHEVILGTTGRKQGTSAKGAIYPSTQSSLCKKRLMEFFLSLRHTDITGHQADSLFYWELKVMAQEYRSALAILKSNPPFSYWLPKPSDLESFSIAKEGHQNA</sequence>
<dbReference type="AlphaFoldDB" id="A0AAV9C3S1"/>
<feature type="region of interest" description="Disordered" evidence="1">
    <location>
        <begin position="51"/>
        <end position="73"/>
    </location>
</feature>
<evidence type="ECO:0000313" key="4">
    <source>
        <dbReference type="Proteomes" id="UP001180020"/>
    </source>
</evidence>
<comment type="caution">
    <text evidence="3">The sequence shown here is derived from an EMBL/GenBank/DDBJ whole genome shotgun (WGS) entry which is preliminary data.</text>
</comment>
<dbReference type="GO" id="GO:0008251">
    <property type="term" value="F:tRNA-specific adenosine deaminase activity"/>
    <property type="evidence" value="ECO:0007669"/>
    <property type="project" value="TreeGrafter"/>
</dbReference>
<dbReference type="GO" id="GO:0003725">
    <property type="term" value="F:double-stranded RNA binding"/>
    <property type="evidence" value="ECO:0007669"/>
    <property type="project" value="TreeGrafter"/>
</dbReference>
<evidence type="ECO:0000259" key="2">
    <source>
        <dbReference type="PROSITE" id="PS50141"/>
    </source>
</evidence>
<dbReference type="PANTHER" id="PTHR10910">
    <property type="entry name" value="EUKARYOTE SPECIFIC DSRNA BINDING PROTEIN"/>
    <property type="match status" value="1"/>
</dbReference>
<keyword evidence="4" id="KW-1185">Reference proteome</keyword>
<dbReference type="GO" id="GO:0006382">
    <property type="term" value="P:adenosine to inosine editing"/>
    <property type="evidence" value="ECO:0007669"/>
    <property type="project" value="TreeGrafter"/>
</dbReference>
<organism evidence="3 4">
    <name type="scientific">Acorus calamus</name>
    <name type="common">Sweet flag</name>
    <dbReference type="NCBI Taxonomy" id="4465"/>
    <lineage>
        <taxon>Eukaryota</taxon>
        <taxon>Viridiplantae</taxon>
        <taxon>Streptophyta</taxon>
        <taxon>Embryophyta</taxon>
        <taxon>Tracheophyta</taxon>
        <taxon>Spermatophyta</taxon>
        <taxon>Magnoliopsida</taxon>
        <taxon>Liliopsida</taxon>
        <taxon>Acoraceae</taxon>
        <taxon>Acorus</taxon>
    </lineage>
</organism>
<accession>A0AAV9C3S1</accession>
<dbReference type="GO" id="GO:0005737">
    <property type="term" value="C:cytoplasm"/>
    <property type="evidence" value="ECO:0007669"/>
    <property type="project" value="TreeGrafter"/>
</dbReference>